<organism evidence="2 3">
    <name type="scientific">Loxostege sticticalis</name>
    <name type="common">Beet webworm moth</name>
    <dbReference type="NCBI Taxonomy" id="481309"/>
    <lineage>
        <taxon>Eukaryota</taxon>
        <taxon>Metazoa</taxon>
        <taxon>Ecdysozoa</taxon>
        <taxon>Arthropoda</taxon>
        <taxon>Hexapoda</taxon>
        <taxon>Insecta</taxon>
        <taxon>Pterygota</taxon>
        <taxon>Neoptera</taxon>
        <taxon>Endopterygota</taxon>
        <taxon>Lepidoptera</taxon>
        <taxon>Glossata</taxon>
        <taxon>Ditrysia</taxon>
        <taxon>Pyraloidea</taxon>
        <taxon>Crambidae</taxon>
        <taxon>Pyraustinae</taxon>
        <taxon>Loxostege</taxon>
    </lineage>
</organism>
<protein>
    <submittedName>
        <fullName evidence="2">Uncharacterized protein</fullName>
    </submittedName>
</protein>
<feature type="transmembrane region" description="Helical" evidence="1">
    <location>
        <begin position="54"/>
        <end position="73"/>
    </location>
</feature>
<comment type="caution">
    <text evidence="2">The sequence shown here is derived from an EMBL/GenBank/DDBJ whole genome shotgun (WGS) entry which is preliminary data.</text>
</comment>
<evidence type="ECO:0000313" key="3">
    <source>
        <dbReference type="Proteomes" id="UP001549920"/>
    </source>
</evidence>
<evidence type="ECO:0000313" key="2">
    <source>
        <dbReference type="EMBL" id="KAL0895992.1"/>
    </source>
</evidence>
<gene>
    <name evidence="2" type="ORF">ABMA27_011983</name>
</gene>
<keyword evidence="3" id="KW-1185">Reference proteome</keyword>
<proteinExistence type="predicted"/>
<sequence>MAGHGVDDDPSLKGISRYFNSQTNRGRANTVSFSILCLPYMFTVSVYWLNRLLILATFGLDGLMTILCLPYMFTVQQPNRL</sequence>
<reference evidence="2 3" key="1">
    <citation type="submission" date="2024-06" db="EMBL/GenBank/DDBJ databases">
        <title>A chromosome-level genome assembly of beet webworm, Loxostege sticticalis.</title>
        <authorList>
            <person name="Zhang Y."/>
        </authorList>
    </citation>
    <scope>NUCLEOTIDE SEQUENCE [LARGE SCALE GENOMIC DNA]</scope>
    <source>
        <strain evidence="2">AQ026</strain>
        <tissue evidence="2">Whole body</tissue>
    </source>
</reference>
<dbReference type="InterPro" id="IPR009125">
    <property type="entry name" value="ATPMK"/>
</dbReference>
<accession>A0ABR3II86</accession>
<feature type="transmembrane region" description="Helical" evidence="1">
    <location>
        <begin position="28"/>
        <end position="48"/>
    </location>
</feature>
<keyword evidence="1" id="KW-0812">Transmembrane</keyword>
<evidence type="ECO:0000256" key="1">
    <source>
        <dbReference type="SAM" id="Phobius"/>
    </source>
</evidence>
<name>A0ABR3II86_LOXSC</name>
<dbReference type="Proteomes" id="UP001549920">
    <property type="component" value="Unassembled WGS sequence"/>
</dbReference>
<dbReference type="Pfam" id="PF14960">
    <property type="entry name" value="ATP_synth_reg"/>
    <property type="match status" value="1"/>
</dbReference>
<keyword evidence="1" id="KW-1133">Transmembrane helix</keyword>
<keyword evidence="1" id="KW-0472">Membrane</keyword>
<dbReference type="EMBL" id="JBEUOH010000003">
    <property type="protein sequence ID" value="KAL0895992.1"/>
    <property type="molecule type" value="Genomic_DNA"/>
</dbReference>